<comment type="caution">
    <text evidence="1">The sequence shown here is derived from an EMBL/GenBank/DDBJ whole genome shotgun (WGS) entry which is preliminary data.</text>
</comment>
<protein>
    <submittedName>
        <fullName evidence="1">Uncharacterized protein</fullName>
    </submittedName>
</protein>
<name>A0A5B7HRM2_PORTR</name>
<accession>A0A5B7HRM2</accession>
<proteinExistence type="predicted"/>
<evidence type="ECO:0000313" key="1">
    <source>
        <dbReference type="EMBL" id="MPC71348.1"/>
    </source>
</evidence>
<keyword evidence="2" id="KW-1185">Reference proteome</keyword>
<sequence>MCQQDFLDIGVLKQCVVNRKPINESVPFIEARKLIFYQSLFDLSLATLTQKYDAPILLNAGKLTSLQQLKLLMGYGYARAVHTHTHITDAS</sequence>
<dbReference type="Proteomes" id="UP000324222">
    <property type="component" value="Unassembled WGS sequence"/>
</dbReference>
<evidence type="ECO:0000313" key="2">
    <source>
        <dbReference type="Proteomes" id="UP000324222"/>
    </source>
</evidence>
<gene>
    <name evidence="1" type="ORF">E2C01_065625</name>
</gene>
<dbReference type="EMBL" id="VSRR010032724">
    <property type="protein sequence ID" value="MPC71348.1"/>
    <property type="molecule type" value="Genomic_DNA"/>
</dbReference>
<reference evidence="1 2" key="1">
    <citation type="submission" date="2019-05" db="EMBL/GenBank/DDBJ databases">
        <title>Another draft genome of Portunus trituberculatus and its Hox gene families provides insights of decapod evolution.</title>
        <authorList>
            <person name="Jeong J.-H."/>
            <person name="Song I."/>
            <person name="Kim S."/>
            <person name="Choi T."/>
            <person name="Kim D."/>
            <person name="Ryu S."/>
            <person name="Kim W."/>
        </authorList>
    </citation>
    <scope>NUCLEOTIDE SEQUENCE [LARGE SCALE GENOMIC DNA]</scope>
    <source>
        <tissue evidence="1">Muscle</tissue>
    </source>
</reference>
<dbReference type="AlphaFoldDB" id="A0A5B7HRM2"/>
<organism evidence="1 2">
    <name type="scientific">Portunus trituberculatus</name>
    <name type="common">Swimming crab</name>
    <name type="synonym">Neptunus trituberculatus</name>
    <dbReference type="NCBI Taxonomy" id="210409"/>
    <lineage>
        <taxon>Eukaryota</taxon>
        <taxon>Metazoa</taxon>
        <taxon>Ecdysozoa</taxon>
        <taxon>Arthropoda</taxon>
        <taxon>Crustacea</taxon>
        <taxon>Multicrustacea</taxon>
        <taxon>Malacostraca</taxon>
        <taxon>Eumalacostraca</taxon>
        <taxon>Eucarida</taxon>
        <taxon>Decapoda</taxon>
        <taxon>Pleocyemata</taxon>
        <taxon>Brachyura</taxon>
        <taxon>Eubrachyura</taxon>
        <taxon>Portunoidea</taxon>
        <taxon>Portunidae</taxon>
        <taxon>Portuninae</taxon>
        <taxon>Portunus</taxon>
    </lineage>
</organism>